<evidence type="ECO:0000313" key="1">
    <source>
        <dbReference type="EMBL" id="GIX64719.1"/>
    </source>
</evidence>
<protein>
    <recommendedName>
        <fullName evidence="3">Variant erythrocyte surface antigen-1, beta subunit</fullName>
    </recommendedName>
</protein>
<dbReference type="InterPro" id="IPR024751">
    <property type="entry name" value="VESA1"/>
</dbReference>
<dbReference type="Proteomes" id="UP001497744">
    <property type="component" value="Unassembled WGS sequence"/>
</dbReference>
<sequence length="641" mass="70369">MTFRSVRLNGAMMGGNIVSKAFQNFTEFSTAANATASTYAGFLKNLKDKATEYVKNPTTNPLSAMFYCSKAYFQGCQAKISQTRQPSSIREMLYWLSGLQFAPGYDDLENQIDSIIKTDFKVAISGSSNSNEKLTSDQVTEYLVTTCLHAQTVFSTIQEPGISDNAGEPWLHSLYSNSEFNFTYPSSGTSLLYKVADYAYALQFQLSFLYTQCTHIHTNTCGWYMCQFGKRVNESLQHGTILSHICPAGCSTSGHGTGDHAEGDCQHAGCGQEAGKPDKPSPLQAFLTDKLPGFSLPTATNKLTYSDGHMSDHTPGSMCHVQMGFDCTKLRSSGMGAHIKFALQSFCGSSASPLPQLCHTLSCITKRTPRTLGDLFGFTWHLTGQMFNKAKNDDEDPSLRLSGVLDTLIVKLKNFKPNLLYESLADNAKDVGSALFDASWHCHWKRDWKTEERKNSSPYCTDHTSKKACDLMSLYDSECSGANCGKYLEALGISSGATFADDYAFTYLSCAAYLTDDLYGSLQEMLKRFRGLIFRFVPCVWYCGYRVAQAGGLEPHAPQATARAGAAEGKAGRLAEACTSRSFSGGPRSMLAAWRLRAGSHSHVMPVAATPSSLSTKLWDCWRTIRCNCASIRSEIPSCRL</sequence>
<accession>A0AAV4LXD1</accession>
<organism evidence="1 2">
    <name type="scientific">Babesia caballi</name>
    <dbReference type="NCBI Taxonomy" id="5871"/>
    <lineage>
        <taxon>Eukaryota</taxon>
        <taxon>Sar</taxon>
        <taxon>Alveolata</taxon>
        <taxon>Apicomplexa</taxon>
        <taxon>Aconoidasida</taxon>
        <taxon>Piroplasmida</taxon>
        <taxon>Babesiidae</taxon>
        <taxon>Babesia</taxon>
    </lineage>
</organism>
<dbReference type="RefSeq" id="XP_067716788.1">
    <property type="nucleotide sequence ID" value="XM_067860687.1"/>
</dbReference>
<dbReference type="Pfam" id="PF12785">
    <property type="entry name" value="VESA1_N"/>
    <property type="match status" value="1"/>
</dbReference>
<name>A0AAV4LXD1_BABCB</name>
<evidence type="ECO:0008006" key="3">
    <source>
        <dbReference type="Google" id="ProtNLM"/>
    </source>
</evidence>
<keyword evidence="2" id="KW-1185">Reference proteome</keyword>
<comment type="caution">
    <text evidence="1">The sequence shown here is derived from an EMBL/GenBank/DDBJ whole genome shotgun (WGS) entry which is preliminary data.</text>
</comment>
<dbReference type="AlphaFoldDB" id="A0AAV4LXD1"/>
<evidence type="ECO:0000313" key="2">
    <source>
        <dbReference type="Proteomes" id="UP001497744"/>
    </source>
</evidence>
<gene>
    <name evidence="1" type="ORF">BcabD6B2_41540</name>
</gene>
<proteinExistence type="predicted"/>
<dbReference type="GeneID" id="94196200"/>
<reference evidence="1 2" key="1">
    <citation type="submission" date="2021-06" db="EMBL/GenBank/DDBJ databases">
        <title>Genome sequence of Babesia caballi.</title>
        <authorList>
            <person name="Yamagishi J."/>
            <person name="Kidaka T."/>
            <person name="Ochi A."/>
        </authorList>
    </citation>
    <scope>NUCLEOTIDE SEQUENCE [LARGE SCALE GENOMIC DNA]</scope>
    <source>
        <strain evidence="1">USDA-D6B2</strain>
    </source>
</reference>
<dbReference type="EMBL" id="BPLF01000003">
    <property type="protein sequence ID" value="GIX64719.1"/>
    <property type="molecule type" value="Genomic_DNA"/>
</dbReference>